<evidence type="ECO:0008006" key="4">
    <source>
        <dbReference type="Google" id="ProtNLM"/>
    </source>
</evidence>
<reference evidence="2 3" key="1">
    <citation type="journal article" date="2014" name="Int. J. Syst. Evol. Microbiol.">
        <title>Complete genome sequence of Corynebacterium casei LMG S-19264T (=DSM 44701T), isolated from a smear-ripened cheese.</title>
        <authorList>
            <consortium name="US DOE Joint Genome Institute (JGI-PGF)"/>
            <person name="Walter F."/>
            <person name="Albersmeier A."/>
            <person name="Kalinowski J."/>
            <person name="Ruckert C."/>
        </authorList>
    </citation>
    <scope>NUCLEOTIDE SEQUENCE [LARGE SCALE GENOMIC DNA]</scope>
    <source>
        <strain evidence="2 3">NBRC 111766</strain>
    </source>
</reference>
<dbReference type="Pfam" id="PF05990">
    <property type="entry name" value="DUF900"/>
    <property type="match status" value="1"/>
</dbReference>
<dbReference type="PROSITE" id="PS51318">
    <property type="entry name" value="TAT"/>
    <property type="match status" value="1"/>
</dbReference>
<sequence length="436" mass="47381">MLKRLISRRSFLQAGSGAMLAACATPIKLAEPPTLYRVGATFPQADVPAALRTVAPEIFYVTDRAPLMQAGQLAGYSHKRSSSMAFGAARVRFGNIASWAELVSRSEAGARQRQVMTAESYREIVRFPATPLPFVQGASGRIVAEPAALARYGADVATLQAGFRAALRGAARKEALIFVHGFNNEMDDGLTTTASLWHYAGRIGVPVSYSWPAGNKGLTAYFKDRESGEFSTYHLKEFLRALAAIPELEKINIVAHSRGADVLASALREMVIFEMGAGRDARRSLKIDTLILAAPDLDFGVVQQRLAAEGTAAAVRQITVYLNPRDGALGLAQALATGQRVGRLSPDKLTESDWTQLNELRNVYFIDVENAGNKLGHAYFRDNPAVLSDVILTLRTGALPGGTDRPLEQIRGNFWRMHANYPGPRVVVELKRNSGQ</sequence>
<dbReference type="Gene3D" id="3.40.50.1820">
    <property type="entry name" value="alpha/beta hydrolase"/>
    <property type="match status" value="1"/>
</dbReference>
<dbReference type="RefSeq" id="WP_284323699.1">
    <property type="nucleotide sequence ID" value="NZ_BSPP01000002.1"/>
</dbReference>
<dbReference type="PROSITE" id="PS51257">
    <property type="entry name" value="PROKAR_LIPOPROTEIN"/>
    <property type="match status" value="1"/>
</dbReference>
<dbReference type="SUPFAM" id="SSF53474">
    <property type="entry name" value="alpha/beta-Hydrolases"/>
    <property type="match status" value="1"/>
</dbReference>
<dbReference type="InterPro" id="IPR029058">
    <property type="entry name" value="AB_hydrolase_fold"/>
</dbReference>
<evidence type="ECO:0000256" key="1">
    <source>
        <dbReference type="SAM" id="SignalP"/>
    </source>
</evidence>
<organism evidence="2 3">
    <name type="scientific">Cypionkella aquatica</name>
    <dbReference type="NCBI Taxonomy" id="1756042"/>
    <lineage>
        <taxon>Bacteria</taxon>
        <taxon>Pseudomonadati</taxon>
        <taxon>Pseudomonadota</taxon>
        <taxon>Alphaproteobacteria</taxon>
        <taxon>Rhodobacterales</taxon>
        <taxon>Paracoccaceae</taxon>
        <taxon>Cypionkella</taxon>
    </lineage>
</organism>
<dbReference type="PANTHER" id="PTHR36513">
    <property type="entry name" value="ABC TRANSMEMBRANE TYPE-1 DOMAIN-CONTAINING PROTEIN"/>
    <property type="match status" value="1"/>
</dbReference>
<name>A0AA37TYG0_9RHOB</name>
<evidence type="ECO:0000313" key="2">
    <source>
        <dbReference type="EMBL" id="GLS85486.1"/>
    </source>
</evidence>
<protein>
    <recommendedName>
        <fullName evidence="4">Alpha/beta hydrolase</fullName>
    </recommendedName>
</protein>
<dbReference type="PANTHER" id="PTHR36513:SF1">
    <property type="entry name" value="TRANSMEMBRANE PROTEIN"/>
    <property type="match status" value="1"/>
</dbReference>
<accession>A0AA37TYG0</accession>
<keyword evidence="1" id="KW-0732">Signal</keyword>
<comment type="caution">
    <text evidence="2">The sequence shown here is derived from an EMBL/GenBank/DDBJ whole genome shotgun (WGS) entry which is preliminary data.</text>
</comment>
<dbReference type="Proteomes" id="UP001157355">
    <property type="component" value="Unassembled WGS sequence"/>
</dbReference>
<keyword evidence="3" id="KW-1185">Reference proteome</keyword>
<gene>
    <name evidence="2" type="ORF">GCM10010873_04590</name>
</gene>
<dbReference type="InterPro" id="IPR010297">
    <property type="entry name" value="DUF900_hydrolase"/>
</dbReference>
<proteinExistence type="predicted"/>
<dbReference type="EMBL" id="BSPP01000002">
    <property type="protein sequence ID" value="GLS85486.1"/>
    <property type="molecule type" value="Genomic_DNA"/>
</dbReference>
<feature type="chain" id="PRO_5041243101" description="Alpha/beta hydrolase" evidence="1">
    <location>
        <begin position="22"/>
        <end position="436"/>
    </location>
</feature>
<feature type="signal peptide" evidence="1">
    <location>
        <begin position="1"/>
        <end position="21"/>
    </location>
</feature>
<evidence type="ECO:0000313" key="3">
    <source>
        <dbReference type="Proteomes" id="UP001157355"/>
    </source>
</evidence>
<dbReference type="InterPro" id="IPR006311">
    <property type="entry name" value="TAT_signal"/>
</dbReference>
<dbReference type="AlphaFoldDB" id="A0AA37TYG0"/>